<dbReference type="Proteomes" id="UP000583387">
    <property type="component" value="Unassembled WGS sequence"/>
</dbReference>
<evidence type="ECO:0000256" key="4">
    <source>
        <dbReference type="SAM" id="Coils"/>
    </source>
</evidence>
<dbReference type="Gene3D" id="2.40.50.100">
    <property type="match status" value="1"/>
</dbReference>
<dbReference type="InterPro" id="IPR058625">
    <property type="entry name" value="MdtA-like_BSH"/>
</dbReference>
<dbReference type="PANTHER" id="PTHR30158">
    <property type="entry name" value="ACRA/E-RELATED COMPONENT OF DRUG EFFLUX TRANSPORTER"/>
    <property type="match status" value="1"/>
</dbReference>
<dbReference type="GO" id="GO:0005886">
    <property type="term" value="C:plasma membrane"/>
    <property type="evidence" value="ECO:0007669"/>
    <property type="project" value="UniProtKB-SubCell"/>
</dbReference>
<dbReference type="Gene3D" id="2.40.420.20">
    <property type="match status" value="1"/>
</dbReference>
<dbReference type="InterPro" id="IPR006143">
    <property type="entry name" value="RND_pump_MFP"/>
</dbReference>
<comment type="similarity">
    <text evidence="2">Belongs to the membrane fusion protein (MFP) (TC 8.A.1) family.</text>
</comment>
<keyword evidence="11" id="KW-1185">Reference proteome</keyword>
<dbReference type="GO" id="GO:0022857">
    <property type="term" value="F:transmembrane transporter activity"/>
    <property type="evidence" value="ECO:0007669"/>
    <property type="project" value="InterPro"/>
</dbReference>
<dbReference type="Pfam" id="PF25944">
    <property type="entry name" value="Beta-barrel_RND"/>
    <property type="match status" value="1"/>
</dbReference>
<feature type="domain" description="Multidrug resistance protein MdtA-like beta-barrel" evidence="8">
    <location>
        <begin position="222"/>
        <end position="306"/>
    </location>
</feature>
<evidence type="ECO:0000259" key="6">
    <source>
        <dbReference type="Pfam" id="PF25876"/>
    </source>
</evidence>
<sequence>MIMQTRSRNFSRSTSVLGSASVLALSLAVLVGCSGQAAENDAPPPQVSVAPVPVRTVSQWDEFSGRIEAIEHVELRPRVSGYIERVNFTEGQEVKKGDVLFTIDARSYRAELARAQAELARARTLAELGRSEASRAKRLADLQALSTEEYEQRRANADQAQANVAAAQAAVESARLNLEWTQVRAPINGRAGRALVTAGNLVSAGDAASVLTTVVSLDKVHVHFDADERTFLRYAEMARKGERPSERDGEVPVQVALADESDFPHAGVVDFLDNQVDRSTGTIRARAVLDNKDRLFTPGLYARVRLLGSGQFQAALVDDKAVLTDQDRKYVYVVDAEGKAQRRDVQVGRMADGLRVVEKGLAAGDRVIVSGVQRVFMPGMPVTPTLVAMDQKAFVPGAADKPELAMTEVSTTPASADASN</sequence>
<dbReference type="PANTHER" id="PTHR30158:SF26">
    <property type="entry name" value="RESISTANCE-NODULATION-CELL DIVISION (RND) MULTIDRUG EFFLUX MEMBRANE FUSION PROTEIN MEXE"/>
    <property type="match status" value="1"/>
</dbReference>
<protein>
    <submittedName>
        <fullName evidence="10">Multidrug resistance protein MdtE</fullName>
    </submittedName>
</protein>
<evidence type="ECO:0000259" key="9">
    <source>
        <dbReference type="Pfam" id="PF25989"/>
    </source>
</evidence>
<name>A0A7U7EJE5_9GAMM</name>
<evidence type="ECO:0000259" key="8">
    <source>
        <dbReference type="Pfam" id="PF25944"/>
    </source>
</evidence>
<gene>
    <name evidence="10" type="primary">mdtE</name>
    <name evidence="10" type="ORF">PSEWESI4_00388</name>
</gene>
<feature type="chain" id="PRO_5030991181" evidence="5">
    <location>
        <begin position="38"/>
        <end position="420"/>
    </location>
</feature>
<evidence type="ECO:0000259" key="7">
    <source>
        <dbReference type="Pfam" id="PF25917"/>
    </source>
</evidence>
<comment type="caution">
    <text evidence="10">The sequence shown here is derived from an EMBL/GenBank/DDBJ whole genome shotgun (WGS) entry which is preliminary data.</text>
</comment>
<organism evidence="10 11">
    <name type="scientific">Zestomonas carbonaria</name>
    <dbReference type="NCBI Taxonomy" id="2762745"/>
    <lineage>
        <taxon>Bacteria</taxon>
        <taxon>Pseudomonadati</taxon>
        <taxon>Pseudomonadota</taxon>
        <taxon>Gammaproteobacteria</taxon>
        <taxon>Pseudomonadales</taxon>
        <taxon>Pseudomonadaceae</taxon>
        <taxon>Zestomonas</taxon>
    </lineage>
</organism>
<evidence type="ECO:0000256" key="1">
    <source>
        <dbReference type="ARBA" id="ARBA00004519"/>
    </source>
</evidence>
<evidence type="ECO:0000256" key="2">
    <source>
        <dbReference type="ARBA" id="ARBA00009477"/>
    </source>
</evidence>
<feature type="domain" description="Multidrug resistance protein MdtA-like barrel-sandwich hybrid" evidence="7">
    <location>
        <begin position="72"/>
        <end position="213"/>
    </location>
</feature>
<feature type="coiled-coil region" evidence="4">
    <location>
        <begin position="150"/>
        <end position="177"/>
    </location>
</feature>
<dbReference type="Pfam" id="PF25917">
    <property type="entry name" value="BSH_RND"/>
    <property type="match status" value="1"/>
</dbReference>
<dbReference type="Pfam" id="PF25876">
    <property type="entry name" value="HH_MFP_RND"/>
    <property type="match status" value="1"/>
</dbReference>
<dbReference type="EMBL" id="CAJFCI010000016">
    <property type="protein sequence ID" value="CAD5106128.1"/>
    <property type="molecule type" value="Genomic_DNA"/>
</dbReference>
<evidence type="ECO:0000313" key="10">
    <source>
        <dbReference type="EMBL" id="CAD5106128.1"/>
    </source>
</evidence>
<feature type="signal peptide" evidence="5">
    <location>
        <begin position="1"/>
        <end position="37"/>
    </location>
</feature>
<reference evidence="10 11" key="1">
    <citation type="submission" date="2020-08" db="EMBL/GenBank/DDBJ databases">
        <authorList>
            <person name="Criscuolo A."/>
        </authorList>
    </citation>
    <scope>NUCLEOTIDE SEQUENCE [LARGE SCALE GENOMIC DNA]</scope>
    <source>
        <strain evidence="10">CIP111764</strain>
    </source>
</reference>
<proteinExistence type="inferred from homology"/>
<dbReference type="SUPFAM" id="SSF111369">
    <property type="entry name" value="HlyD-like secretion proteins"/>
    <property type="match status" value="1"/>
</dbReference>
<dbReference type="Gene3D" id="2.40.30.170">
    <property type="match status" value="1"/>
</dbReference>
<comment type="subcellular location">
    <subcellularLocation>
        <location evidence="1">Cell inner membrane</location>
        <topology evidence="1">Lipid-anchor</topology>
    </subcellularLocation>
</comment>
<keyword evidence="5" id="KW-0732">Signal</keyword>
<dbReference type="NCBIfam" id="TIGR01730">
    <property type="entry name" value="RND_mfp"/>
    <property type="match status" value="1"/>
</dbReference>
<evidence type="ECO:0000256" key="3">
    <source>
        <dbReference type="ARBA" id="ARBA00023054"/>
    </source>
</evidence>
<dbReference type="GO" id="GO:0046677">
    <property type="term" value="P:response to antibiotic"/>
    <property type="evidence" value="ECO:0007669"/>
    <property type="project" value="TreeGrafter"/>
</dbReference>
<dbReference type="InterPro" id="IPR058624">
    <property type="entry name" value="MdtA-like_HH"/>
</dbReference>
<feature type="domain" description="YknX-like C-terminal permuted SH3-like" evidence="9">
    <location>
        <begin position="319"/>
        <end position="375"/>
    </location>
</feature>
<dbReference type="PROSITE" id="PS51257">
    <property type="entry name" value="PROKAR_LIPOPROTEIN"/>
    <property type="match status" value="1"/>
</dbReference>
<dbReference type="AlphaFoldDB" id="A0A7U7EJE5"/>
<evidence type="ECO:0000256" key="5">
    <source>
        <dbReference type="SAM" id="SignalP"/>
    </source>
</evidence>
<feature type="domain" description="Multidrug resistance protein MdtA-like alpha-helical hairpin" evidence="6">
    <location>
        <begin position="112"/>
        <end position="181"/>
    </location>
</feature>
<keyword evidence="3 4" id="KW-0175">Coiled coil</keyword>
<dbReference type="Pfam" id="PF25989">
    <property type="entry name" value="YknX_C"/>
    <property type="match status" value="1"/>
</dbReference>
<evidence type="ECO:0000313" key="11">
    <source>
        <dbReference type="Proteomes" id="UP000583387"/>
    </source>
</evidence>
<dbReference type="InterPro" id="IPR058637">
    <property type="entry name" value="YknX-like_C"/>
</dbReference>
<dbReference type="InterPro" id="IPR058626">
    <property type="entry name" value="MdtA-like_b-barrel"/>
</dbReference>
<dbReference type="Gene3D" id="1.10.287.470">
    <property type="entry name" value="Helix hairpin bin"/>
    <property type="match status" value="1"/>
</dbReference>
<dbReference type="FunFam" id="2.40.420.20:FF:000001">
    <property type="entry name" value="Efflux RND transporter periplasmic adaptor subunit"/>
    <property type="match status" value="1"/>
</dbReference>
<accession>A0A7U7EJE5</accession>